<organism evidence="1 2">
    <name type="scientific">Hyalomma asiaticum</name>
    <name type="common">Tick</name>
    <dbReference type="NCBI Taxonomy" id="266040"/>
    <lineage>
        <taxon>Eukaryota</taxon>
        <taxon>Metazoa</taxon>
        <taxon>Ecdysozoa</taxon>
        <taxon>Arthropoda</taxon>
        <taxon>Chelicerata</taxon>
        <taxon>Arachnida</taxon>
        <taxon>Acari</taxon>
        <taxon>Parasitiformes</taxon>
        <taxon>Ixodida</taxon>
        <taxon>Ixodoidea</taxon>
        <taxon>Ixodidae</taxon>
        <taxon>Hyalomminae</taxon>
        <taxon>Hyalomma</taxon>
    </lineage>
</organism>
<dbReference type="Proteomes" id="UP000821845">
    <property type="component" value="Chromosome 1"/>
</dbReference>
<evidence type="ECO:0000313" key="1">
    <source>
        <dbReference type="EMBL" id="KAH6947546.1"/>
    </source>
</evidence>
<keyword evidence="2" id="KW-1185">Reference proteome</keyword>
<evidence type="ECO:0000313" key="2">
    <source>
        <dbReference type="Proteomes" id="UP000821845"/>
    </source>
</evidence>
<accession>A0ACB7TMT6</accession>
<protein>
    <submittedName>
        <fullName evidence="1">Uncharacterized protein</fullName>
    </submittedName>
</protein>
<proteinExistence type="predicted"/>
<comment type="caution">
    <text evidence="1">The sequence shown here is derived from an EMBL/GenBank/DDBJ whole genome shotgun (WGS) entry which is preliminary data.</text>
</comment>
<reference evidence="1" key="1">
    <citation type="submission" date="2020-05" db="EMBL/GenBank/DDBJ databases">
        <title>Large-scale comparative analyses of tick genomes elucidate their genetic diversity and vector capacities.</title>
        <authorList>
            <person name="Jia N."/>
            <person name="Wang J."/>
            <person name="Shi W."/>
            <person name="Du L."/>
            <person name="Sun Y."/>
            <person name="Zhan W."/>
            <person name="Jiang J."/>
            <person name="Wang Q."/>
            <person name="Zhang B."/>
            <person name="Ji P."/>
            <person name="Sakyi L.B."/>
            <person name="Cui X."/>
            <person name="Yuan T."/>
            <person name="Jiang B."/>
            <person name="Yang W."/>
            <person name="Lam T.T.-Y."/>
            <person name="Chang Q."/>
            <person name="Ding S."/>
            <person name="Wang X."/>
            <person name="Zhu J."/>
            <person name="Ruan X."/>
            <person name="Zhao L."/>
            <person name="Wei J."/>
            <person name="Que T."/>
            <person name="Du C."/>
            <person name="Cheng J."/>
            <person name="Dai P."/>
            <person name="Han X."/>
            <person name="Huang E."/>
            <person name="Gao Y."/>
            <person name="Liu J."/>
            <person name="Shao H."/>
            <person name="Ye R."/>
            <person name="Li L."/>
            <person name="Wei W."/>
            <person name="Wang X."/>
            <person name="Wang C."/>
            <person name="Yang T."/>
            <person name="Huo Q."/>
            <person name="Li W."/>
            <person name="Guo W."/>
            <person name="Chen H."/>
            <person name="Zhou L."/>
            <person name="Ni X."/>
            <person name="Tian J."/>
            <person name="Zhou Y."/>
            <person name="Sheng Y."/>
            <person name="Liu T."/>
            <person name="Pan Y."/>
            <person name="Xia L."/>
            <person name="Li J."/>
            <person name="Zhao F."/>
            <person name="Cao W."/>
        </authorList>
    </citation>
    <scope>NUCLEOTIDE SEQUENCE</scope>
    <source>
        <strain evidence="1">Hyas-2018</strain>
    </source>
</reference>
<name>A0ACB7TMT6_HYAAI</name>
<sequence>MTTTLSSADDSPVSDEDEAEAPSYVGQEGGQVELPCTALHAPDTATQASPVRVEWHRRGDTDPEPVYAVHFSGRANLMQGRHQPRKDWSPRAYFAVLGSPAALKVKALGLTDAGVYTCRVTRSDGSIQTSIVRLSVLGERLTSSMVVQPPNPFPHDTADWPCKMSVKRLYGRVGRQRKRSLPACAGPSSLTRRCVPPRRAADV</sequence>
<gene>
    <name evidence="1" type="ORF">HPB50_019734</name>
</gene>
<dbReference type="EMBL" id="CM023481">
    <property type="protein sequence ID" value="KAH6947546.1"/>
    <property type="molecule type" value="Genomic_DNA"/>
</dbReference>